<dbReference type="SUPFAM" id="SSF63829">
    <property type="entry name" value="Calcium-dependent phosphotriesterase"/>
    <property type="match status" value="1"/>
</dbReference>
<keyword evidence="1" id="KW-0479">Metal-binding</keyword>
<evidence type="ECO:0000256" key="1">
    <source>
        <dbReference type="PROSITE-ProRule" id="PRU00024"/>
    </source>
</evidence>
<comment type="caution">
    <text evidence="3">The sequence shown here is derived from an EMBL/GenBank/DDBJ whole genome shotgun (WGS) entry which is preliminary data.</text>
</comment>
<reference evidence="3" key="1">
    <citation type="submission" date="2021-03" db="EMBL/GenBank/DDBJ databases">
        <authorList>
            <person name="Bekaert M."/>
        </authorList>
    </citation>
    <scope>NUCLEOTIDE SEQUENCE</scope>
</reference>
<dbReference type="GO" id="GO:0008270">
    <property type="term" value="F:zinc ion binding"/>
    <property type="evidence" value="ECO:0007669"/>
    <property type="project" value="UniProtKB-KW"/>
</dbReference>
<dbReference type="Proteomes" id="UP000683360">
    <property type="component" value="Unassembled WGS sequence"/>
</dbReference>
<dbReference type="OrthoDB" id="6113404at2759"/>
<dbReference type="CDD" id="cd19757">
    <property type="entry name" value="Bbox1"/>
    <property type="match status" value="1"/>
</dbReference>
<keyword evidence="1" id="KW-0862">Zinc</keyword>
<dbReference type="PANTHER" id="PTHR25462:SF296">
    <property type="entry name" value="MEIOTIC P26, ISOFORM F"/>
    <property type="match status" value="1"/>
</dbReference>
<organism evidence="3 4">
    <name type="scientific">Mytilus edulis</name>
    <name type="common">Blue mussel</name>
    <dbReference type="NCBI Taxonomy" id="6550"/>
    <lineage>
        <taxon>Eukaryota</taxon>
        <taxon>Metazoa</taxon>
        <taxon>Spiralia</taxon>
        <taxon>Lophotrochozoa</taxon>
        <taxon>Mollusca</taxon>
        <taxon>Bivalvia</taxon>
        <taxon>Autobranchia</taxon>
        <taxon>Pteriomorphia</taxon>
        <taxon>Mytilida</taxon>
        <taxon>Mytiloidea</taxon>
        <taxon>Mytilidae</taxon>
        <taxon>Mytilinae</taxon>
        <taxon>Mytilus</taxon>
    </lineage>
</organism>
<evidence type="ECO:0000313" key="3">
    <source>
        <dbReference type="EMBL" id="CAG2240020.1"/>
    </source>
</evidence>
<gene>
    <name evidence="3" type="ORF">MEDL_52349</name>
</gene>
<dbReference type="EMBL" id="CAJPWZ010002545">
    <property type="protein sequence ID" value="CAG2240020.1"/>
    <property type="molecule type" value="Genomic_DNA"/>
</dbReference>
<accession>A0A8S3U177</accession>
<name>A0A8S3U177_MYTED</name>
<feature type="domain" description="B box-type" evidence="2">
    <location>
        <begin position="17"/>
        <end position="67"/>
    </location>
</feature>
<proteinExistence type="predicted"/>
<sequence length="563" mass="63518">MTRRTWKKSVGIIATETQEIICGPCDFREIAKLAVVWCPTCDEGLCDECSGHHNALKATRSHQLIDRHHYKEMPRKLIEELNKCFEHDEKFELYCPNHEIHCCVQCVKEKHAHCTGVTLLNKVIENIKSSAMVSTVTQQLGQRLEGLLKLIKNRKENIDRIEKQSSKLCIDFGRMRKEMDLVLDEFENALNKQATSVKNSQSSIEMHSDLQKVIAHGSNFQVYSAVKKIEQKIKNEDKEIELFSKTNSDLQEINVVFECSEHLSSLLSKSVPVGTINTLQSPLECELKIHDNLEAQILSPTGDTDVSELCLWMEIAKTEKAKLVSYNQHTYFDISIVSIVPLPSGQIVITDYGGYQGILLFTSEGEFNTCFTNLGTPYGACLISNSVLAVSFPQKENIKLLEIEGSVCQLKTTLRINQECFGLSVHSSDGNIIAATRSPDKGFIIIDLDGKILQRVNLSLPKIAYVQCHRNQVIVTELSSNEVLMYDLNGKKIRAYTFDGEPDTRNVCVDKHGNIFVSAFGTGKVTVILNKDGRRLDVLGPENRLQFRRQLLRRFCATAFVRT</sequence>
<dbReference type="InterPro" id="IPR011042">
    <property type="entry name" value="6-blade_b-propeller_TolB-like"/>
</dbReference>
<keyword evidence="4" id="KW-1185">Reference proteome</keyword>
<dbReference type="PANTHER" id="PTHR25462">
    <property type="entry name" value="BONUS, ISOFORM C-RELATED"/>
    <property type="match status" value="1"/>
</dbReference>
<dbReference type="PROSITE" id="PS50119">
    <property type="entry name" value="ZF_BBOX"/>
    <property type="match status" value="1"/>
</dbReference>
<dbReference type="SUPFAM" id="SSF57845">
    <property type="entry name" value="B-box zinc-binding domain"/>
    <property type="match status" value="1"/>
</dbReference>
<keyword evidence="1" id="KW-0863">Zinc-finger</keyword>
<dbReference type="InterPro" id="IPR000315">
    <property type="entry name" value="Znf_B-box"/>
</dbReference>
<dbReference type="Gene3D" id="2.120.10.30">
    <property type="entry name" value="TolB, C-terminal domain"/>
    <property type="match status" value="1"/>
</dbReference>
<dbReference type="Gene3D" id="3.30.160.60">
    <property type="entry name" value="Classic Zinc Finger"/>
    <property type="match status" value="1"/>
</dbReference>
<evidence type="ECO:0000313" key="4">
    <source>
        <dbReference type="Proteomes" id="UP000683360"/>
    </source>
</evidence>
<protein>
    <recommendedName>
        <fullName evidence="2">B box-type domain-containing protein</fullName>
    </recommendedName>
</protein>
<dbReference type="AlphaFoldDB" id="A0A8S3U177"/>
<dbReference type="InterPro" id="IPR047153">
    <property type="entry name" value="TRIM45/56/19-like"/>
</dbReference>
<evidence type="ECO:0000259" key="2">
    <source>
        <dbReference type="PROSITE" id="PS50119"/>
    </source>
</evidence>